<dbReference type="Proteomes" id="UP000078459">
    <property type="component" value="Unassembled WGS sequence"/>
</dbReference>
<gene>
    <name evidence="6" type="ORF">A5893_06295</name>
</gene>
<dbReference type="SUPFAM" id="SSF46894">
    <property type="entry name" value="C-terminal effector domain of the bipartite response regulators"/>
    <property type="match status" value="1"/>
</dbReference>
<dbReference type="GO" id="GO:0003677">
    <property type="term" value="F:DNA binding"/>
    <property type="evidence" value="ECO:0007669"/>
    <property type="project" value="UniProtKB-KW"/>
</dbReference>
<dbReference type="InterPro" id="IPR058245">
    <property type="entry name" value="NreC/VraR/RcsB-like_REC"/>
</dbReference>
<dbReference type="Pfam" id="PF00072">
    <property type="entry name" value="Response_reg"/>
    <property type="match status" value="1"/>
</dbReference>
<dbReference type="CDD" id="cd17535">
    <property type="entry name" value="REC_NarL-like"/>
    <property type="match status" value="1"/>
</dbReference>
<feature type="domain" description="HTH luxR-type" evidence="4">
    <location>
        <begin position="143"/>
        <end position="208"/>
    </location>
</feature>
<dbReference type="InterPro" id="IPR001789">
    <property type="entry name" value="Sig_transdc_resp-reg_receiver"/>
</dbReference>
<dbReference type="Pfam" id="PF00196">
    <property type="entry name" value="GerE"/>
    <property type="match status" value="1"/>
</dbReference>
<dbReference type="OrthoDB" id="9797341at2"/>
<protein>
    <recommendedName>
        <fullName evidence="8">DNA-binding response regulator</fullName>
    </recommendedName>
</protein>
<evidence type="ECO:0000313" key="6">
    <source>
        <dbReference type="EMBL" id="OAQ40554.1"/>
    </source>
</evidence>
<dbReference type="PRINTS" id="PR00038">
    <property type="entry name" value="HTHLUXR"/>
</dbReference>
<accession>A0A179DI36</accession>
<keyword evidence="2" id="KW-0238">DNA-binding</keyword>
<organism evidence="6 7">
    <name type="scientific">Pedobacter psychrophilus</name>
    <dbReference type="NCBI Taxonomy" id="1826909"/>
    <lineage>
        <taxon>Bacteria</taxon>
        <taxon>Pseudomonadati</taxon>
        <taxon>Bacteroidota</taxon>
        <taxon>Sphingobacteriia</taxon>
        <taxon>Sphingobacteriales</taxon>
        <taxon>Sphingobacteriaceae</taxon>
        <taxon>Pedobacter</taxon>
    </lineage>
</organism>
<dbReference type="AlphaFoldDB" id="A0A179DI36"/>
<dbReference type="Gene3D" id="1.10.10.10">
    <property type="entry name" value="Winged helix-like DNA-binding domain superfamily/Winged helix DNA-binding domain"/>
    <property type="match status" value="1"/>
</dbReference>
<dbReference type="PROSITE" id="PS50110">
    <property type="entry name" value="RESPONSE_REGULATORY"/>
    <property type="match status" value="1"/>
</dbReference>
<name>A0A179DI36_9SPHI</name>
<dbReference type="CDD" id="cd06170">
    <property type="entry name" value="LuxR_C_like"/>
    <property type="match status" value="1"/>
</dbReference>
<dbReference type="InterPro" id="IPR011006">
    <property type="entry name" value="CheY-like_superfamily"/>
</dbReference>
<dbReference type="Gene3D" id="3.40.50.2300">
    <property type="match status" value="1"/>
</dbReference>
<evidence type="ECO:0000259" key="4">
    <source>
        <dbReference type="PROSITE" id="PS50043"/>
    </source>
</evidence>
<reference evidence="6 7" key="2">
    <citation type="submission" date="2016-06" db="EMBL/GenBank/DDBJ databases">
        <title>Pedobacter psychrophilus sp. nov., isolated from Antarctic fragmentary rock.</title>
        <authorList>
            <person name="Svec P."/>
        </authorList>
    </citation>
    <scope>NUCLEOTIDE SEQUENCE [LARGE SCALE GENOMIC DNA]</scope>
    <source>
        <strain evidence="6 7">CCM 8644</strain>
    </source>
</reference>
<dbReference type="PROSITE" id="PS00622">
    <property type="entry name" value="HTH_LUXR_1"/>
    <property type="match status" value="1"/>
</dbReference>
<dbReference type="InterPro" id="IPR039420">
    <property type="entry name" value="WalR-like"/>
</dbReference>
<keyword evidence="1 3" id="KW-0597">Phosphoprotein</keyword>
<dbReference type="InterPro" id="IPR000792">
    <property type="entry name" value="Tscrpt_reg_LuxR_C"/>
</dbReference>
<dbReference type="SMART" id="SM00421">
    <property type="entry name" value="HTH_LUXR"/>
    <property type="match status" value="1"/>
</dbReference>
<evidence type="ECO:0000256" key="1">
    <source>
        <dbReference type="ARBA" id="ARBA00022553"/>
    </source>
</evidence>
<keyword evidence="7" id="KW-1185">Reference proteome</keyword>
<feature type="domain" description="Response regulatory" evidence="5">
    <location>
        <begin position="3"/>
        <end position="119"/>
    </location>
</feature>
<dbReference type="STRING" id="1826909.A5893_06295"/>
<dbReference type="GO" id="GO:0000160">
    <property type="term" value="P:phosphorelay signal transduction system"/>
    <property type="evidence" value="ECO:0007669"/>
    <property type="project" value="InterPro"/>
</dbReference>
<dbReference type="PANTHER" id="PTHR43214">
    <property type="entry name" value="TWO-COMPONENT RESPONSE REGULATOR"/>
    <property type="match status" value="1"/>
</dbReference>
<dbReference type="EMBL" id="LWHJ01000022">
    <property type="protein sequence ID" value="OAQ40554.1"/>
    <property type="molecule type" value="Genomic_DNA"/>
</dbReference>
<evidence type="ECO:0000313" key="7">
    <source>
        <dbReference type="Proteomes" id="UP000078459"/>
    </source>
</evidence>
<proteinExistence type="predicted"/>
<dbReference type="InterPro" id="IPR036388">
    <property type="entry name" value="WH-like_DNA-bd_sf"/>
</dbReference>
<evidence type="ECO:0000256" key="2">
    <source>
        <dbReference type="ARBA" id="ARBA00023125"/>
    </source>
</evidence>
<dbReference type="PROSITE" id="PS50043">
    <property type="entry name" value="HTH_LUXR_2"/>
    <property type="match status" value="1"/>
</dbReference>
<evidence type="ECO:0000256" key="3">
    <source>
        <dbReference type="PROSITE-ProRule" id="PRU00169"/>
    </source>
</evidence>
<feature type="modified residue" description="4-aspartylphosphate" evidence="3">
    <location>
        <position position="54"/>
    </location>
</feature>
<evidence type="ECO:0000259" key="5">
    <source>
        <dbReference type="PROSITE" id="PS50110"/>
    </source>
</evidence>
<dbReference type="RefSeq" id="WP_068821789.1">
    <property type="nucleotide sequence ID" value="NZ_LWHJ01000022.1"/>
</dbReference>
<dbReference type="InterPro" id="IPR016032">
    <property type="entry name" value="Sig_transdc_resp-reg_C-effctor"/>
</dbReference>
<dbReference type="SUPFAM" id="SSF52172">
    <property type="entry name" value="CheY-like"/>
    <property type="match status" value="1"/>
</dbReference>
<sequence>MINIVIADDHKLFAQGLANILAEEQDFTIKAIFNDGRSMIDYLSNQSAHVAIIDLNMPQFDGKSTLLKLHEKKIEVKKLVLSMYAEKKLLDECIKIGIDGYLLKDVEPETLIETIKKLAIGNYDFDTTSVFNKDTSSLYFKDDFINKYKLSKREIEVLKLITNGLTNHKIAEKLFLSTFTVDTHRKNIIQKIGVKNTAELVKFAFEQNLE</sequence>
<comment type="caution">
    <text evidence="6">The sequence shown here is derived from an EMBL/GenBank/DDBJ whole genome shotgun (WGS) entry which is preliminary data.</text>
</comment>
<dbReference type="GO" id="GO:0006355">
    <property type="term" value="P:regulation of DNA-templated transcription"/>
    <property type="evidence" value="ECO:0007669"/>
    <property type="project" value="InterPro"/>
</dbReference>
<dbReference type="PANTHER" id="PTHR43214:SF43">
    <property type="entry name" value="TWO-COMPONENT RESPONSE REGULATOR"/>
    <property type="match status" value="1"/>
</dbReference>
<dbReference type="SMART" id="SM00448">
    <property type="entry name" value="REC"/>
    <property type="match status" value="1"/>
</dbReference>
<reference evidence="6 7" key="1">
    <citation type="submission" date="2016-04" db="EMBL/GenBank/DDBJ databases">
        <authorList>
            <person name="Evans L.H."/>
            <person name="Alamgir A."/>
            <person name="Owens N."/>
            <person name="Weber N.D."/>
            <person name="Virtaneva K."/>
            <person name="Barbian K."/>
            <person name="Babar A."/>
            <person name="Rosenke K."/>
        </authorList>
    </citation>
    <scope>NUCLEOTIDE SEQUENCE [LARGE SCALE GENOMIC DNA]</scope>
    <source>
        <strain evidence="6 7">CCM 8644</strain>
    </source>
</reference>
<evidence type="ECO:0008006" key="8">
    <source>
        <dbReference type="Google" id="ProtNLM"/>
    </source>
</evidence>